<dbReference type="SUPFAM" id="SSF103506">
    <property type="entry name" value="Mitochondrial carrier"/>
    <property type="match status" value="1"/>
</dbReference>
<dbReference type="Proteomes" id="UP000076881">
    <property type="component" value="Unassembled WGS sequence"/>
</dbReference>
<keyword evidence="3 11" id="KW-0813">Transport</keyword>
<keyword evidence="6" id="KW-0999">Mitochondrion inner membrane</keyword>
<dbReference type="PROSITE" id="PS50920">
    <property type="entry name" value="SOLCAR"/>
    <property type="match status" value="3"/>
</dbReference>
<dbReference type="EMBL" id="AZHF01000013">
    <property type="protein sequence ID" value="OAA66347.1"/>
    <property type="molecule type" value="Genomic_DNA"/>
</dbReference>
<keyword evidence="4 10" id="KW-0812">Transmembrane</keyword>
<dbReference type="InterPro" id="IPR023395">
    <property type="entry name" value="MCP_dom_sf"/>
</dbReference>
<dbReference type="PANTHER" id="PTHR45671">
    <property type="entry name" value="SOLUTE CARRIER FAMILY 25 (MITOCHONDRIAL CARRIER PHOSPHATE CARRIER), MEMBER 3, LIKE-RELATED-RELATED"/>
    <property type="match status" value="1"/>
</dbReference>
<evidence type="ECO:0000313" key="12">
    <source>
        <dbReference type="EMBL" id="OAA66347.1"/>
    </source>
</evidence>
<dbReference type="InterPro" id="IPR044677">
    <property type="entry name" value="SLC25A3/Pic2/Mir1-like"/>
</dbReference>
<protein>
    <submittedName>
        <fullName evidence="12">Mitochondrial phosphate carrier protein</fullName>
    </submittedName>
</protein>
<keyword evidence="7" id="KW-1133">Transmembrane helix</keyword>
<dbReference type="AlphaFoldDB" id="A0A167YI53"/>
<evidence type="ECO:0000256" key="7">
    <source>
        <dbReference type="ARBA" id="ARBA00022989"/>
    </source>
</evidence>
<dbReference type="GO" id="GO:1990547">
    <property type="term" value="P:mitochondrial phosphate ion transmembrane transport"/>
    <property type="evidence" value="ECO:0007669"/>
    <property type="project" value="InterPro"/>
</dbReference>
<evidence type="ECO:0000256" key="5">
    <source>
        <dbReference type="ARBA" id="ARBA00022737"/>
    </source>
</evidence>
<evidence type="ECO:0000256" key="10">
    <source>
        <dbReference type="PROSITE-ProRule" id="PRU00282"/>
    </source>
</evidence>
<dbReference type="OrthoDB" id="427452at2759"/>
<keyword evidence="5" id="KW-0677">Repeat</keyword>
<dbReference type="GO" id="GO:0005743">
    <property type="term" value="C:mitochondrial inner membrane"/>
    <property type="evidence" value="ECO:0007669"/>
    <property type="project" value="UniProtKB-SubCell"/>
</dbReference>
<dbReference type="PANTHER" id="PTHR45671:SF12">
    <property type="entry name" value="MITOCHONDRIAL PHOSPHATE CARRIER PROTEIN"/>
    <property type="match status" value="1"/>
</dbReference>
<evidence type="ECO:0000256" key="2">
    <source>
        <dbReference type="ARBA" id="ARBA00006375"/>
    </source>
</evidence>
<comment type="similarity">
    <text evidence="2 11">Belongs to the mitochondrial carrier (TC 2.A.29) family.</text>
</comment>
<keyword evidence="9 10" id="KW-0472">Membrane</keyword>
<comment type="subcellular location">
    <subcellularLocation>
        <location evidence="1">Mitochondrion inner membrane</location>
        <topology evidence="1">Multi-pass membrane protein</topology>
    </subcellularLocation>
</comment>
<evidence type="ECO:0000256" key="1">
    <source>
        <dbReference type="ARBA" id="ARBA00004448"/>
    </source>
</evidence>
<evidence type="ECO:0000256" key="11">
    <source>
        <dbReference type="RuleBase" id="RU000488"/>
    </source>
</evidence>
<dbReference type="InterPro" id="IPR018108">
    <property type="entry name" value="MCP_transmembrane"/>
</dbReference>
<reference evidence="12 13" key="1">
    <citation type="journal article" date="2016" name="Genome Biol. Evol.">
        <title>Divergent and convergent evolution of fungal pathogenicity.</title>
        <authorList>
            <person name="Shang Y."/>
            <person name="Xiao G."/>
            <person name="Zheng P."/>
            <person name="Cen K."/>
            <person name="Zhan S."/>
            <person name="Wang C."/>
        </authorList>
    </citation>
    <scope>NUCLEOTIDE SEQUENCE [LARGE SCALE GENOMIC DNA]</scope>
    <source>
        <strain evidence="12 13">RCEF 1005</strain>
    </source>
</reference>
<evidence type="ECO:0000256" key="3">
    <source>
        <dbReference type="ARBA" id="ARBA00022448"/>
    </source>
</evidence>
<dbReference type="Pfam" id="PF00153">
    <property type="entry name" value="Mito_carr"/>
    <property type="match status" value="3"/>
</dbReference>
<gene>
    <name evidence="12" type="ORF">LEL_10446</name>
</gene>
<feature type="repeat" description="Solcar" evidence="10">
    <location>
        <begin position="193"/>
        <end position="277"/>
    </location>
</feature>
<keyword evidence="8" id="KW-0496">Mitochondrion</keyword>
<evidence type="ECO:0000256" key="9">
    <source>
        <dbReference type="ARBA" id="ARBA00023136"/>
    </source>
</evidence>
<feature type="repeat" description="Solcar" evidence="10">
    <location>
        <begin position="291"/>
        <end position="376"/>
    </location>
</feature>
<evidence type="ECO:0000256" key="4">
    <source>
        <dbReference type="ARBA" id="ARBA00022692"/>
    </source>
</evidence>
<evidence type="ECO:0000313" key="13">
    <source>
        <dbReference type="Proteomes" id="UP000076881"/>
    </source>
</evidence>
<name>A0A167YI53_CORDF</name>
<feature type="repeat" description="Solcar" evidence="10">
    <location>
        <begin position="95"/>
        <end position="180"/>
    </location>
</feature>
<comment type="caution">
    <text evidence="12">The sequence shown here is derived from an EMBL/GenBank/DDBJ whole genome shotgun (WGS) entry which is preliminary data.</text>
</comment>
<accession>A0A167YI53</accession>
<dbReference type="GO" id="GO:0005315">
    <property type="term" value="F:phosphate transmembrane transporter activity"/>
    <property type="evidence" value="ECO:0007669"/>
    <property type="project" value="InterPro"/>
</dbReference>
<sequence length="386" mass="41335">MIFTRSVSLTNFLVASSALGFQVFVLYPWHKELDAGFEELKREHLKVLDAVGNSLSVQQQKTFSDKLNEIKREPGPRSAYIVAAHTSRAGEAATVNDKLVPAKSIQSTVTISQGTADVSFVKTRIQLDPTKYSSSLYKSARQILQLEGPAAFLTGLKPTIAGYCLQGGFKFGGYEFFKAQAVDYVGYSTAANNRNTVYLTSAAAAEFLGDIALCPFESVRIRLVSQPTYANGLIDALAKMAREEGLRGLYSGLGPILLKQIPYTMATFLVYEKAVQTAHAVVDRESLSAAGVTGVNLGAGLVAGLAAAVVSQPADTILSKINKDRGQAGEGTTRRILRIATELGPRGAFTGMRARLVMVGAMTAVQFGIYGNVKKLFGATDGVELK</sequence>
<organism evidence="12 13">
    <name type="scientific">Akanthomyces lecanii RCEF 1005</name>
    <dbReference type="NCBI Taxonomy" id="1081108"/>
    <lineage>
        <taxon>Eukaryota</taxon>
        <taxon>Fungi</taxon>
        <taxon>Dikarya</taxon>
        <taxon>Ascomycota</taxon>
        <taxon>Pezizomycotina</taxon>
        <taxon>Sordariomycetes</taxon>
        <taxon>Hypocreomycetidae</taxon>
        <taxon>Hypocreales</taxon>
        <taxon>Cordycipitaceae</taxon>
        <taxon>Akanthomyces</taxon>
        <taxon>Cordyceps confragosa</taxon>
    </lineage>
</organism>
<evidence type="ECO:0000256" key="8">
    <source>
        <dbReference type="ARBA" id="ARBA00023128"/>
    </source>
</evidence>
<dbReference type="STRING" id="1081108.A0A167YI53"/>
<keyword evidence="13" id="KW-1185">Reference proteome</keyword>
<proteinExistence type="inferred from homology"/>
<evidence type="ECO:0000256" key="6">
    <source>
        <dbReference type="ARBA" id="ARBA00022792"/>
    </source>
</evidence>
<dbReference type="Gene3D" id="1.50.40.10">
    <property type="entry name" value="Mitochondrial carrier domain"/>
    <property type="match status" value="1"/>
</dbReference>